<evidence type="ECO:0000313" key="2">
    <source>
        <dbReference type="Proteomes" id="UP001626549"/>
    </source>
</evidence>
<dbReference type="EMBL" id="CP136865">
    <property type="protein sequence ID" value="WOJ95787.1"/>
    <property type="molecule type" value="Genomic_DNA"/>
</dbReference>
<organism evidence="1 2">
    <name type="scientific">Congregibacter brevis</name>
    <dbReference type="NCBI Taxonomy" id="3081201"/>
    <lineage>
        <taxon>Bacteria</taxon>
        <taxon>Pseudomonadati</taxon>
        <taxon>Pseudomonadota</taxon>
        <taxon>Gammaproteobacteria</taxon>
        <taxon>Cellvibrionales</taxon>
        <taxon>Halieaceae</taxon>
        <taxon>Congregibacter</taxon>
    </lineage>
</organism>
<reference evidence="1 2" key="1">
    <citation type="submission" date="2023-10" db="EMBL/GenBank/DDBJ databases">
        <title>Two novel species belonging to the OM43/NOR5 clade.</title>
        <authorList>
            <person name="Park M."/>
        </authorList>
    </citation>
    <scope>NUCLEOTIDE SEQUENCE [LARGE SCALE GENOMIC DNA]</scope>
    <source>
        <strain evidence="1 2">IMCC45268</strain>
    </source>
</reference>
<sequence>MLPDLVPIDDAASWLTARLRYQVSTDFFLQLKESGAIEIVEVEMRIKAPSPPVSQTNAVLKPTNLLRSLFQYRTVACIKAEDLEALASSTRRNTLTEKSWASIVAVLRSLLLEEYPKDTALIARICDGYPTLRGAGERNLQKALAIARDQLKV</sequence>
<accession>A0ABZ0I8D4</accession>
<proteinExistence type="predicted"/>
<name>A0ABZ0I8D4_9GAMM</name>
<evidence type="ECO:0000313" key="1">
    <source>
        <dbReference type="EMBL" id="WOJ95787.1"/>
    </source>
</evidence>
<keyword evidence="2" id="KW-1185">Reference proteome</keyword>
<gene>
    <name evidence="1" type="ORF">R0137_11090</name>
</gene>
<protein>
    <submittedName>
        <fullName evidence="1">Uncharacterized protein</fullName>
    </submittedName>
</protein>
<dbReference type="RefSeq" id="WP_407326486.1">
    <property type="nucleotide sequence ID" value="NZ_CP136865.1"/>
</dbReference>
<dbReference type="Proteomes" id="UP001626549">
    <property type="component" value="Chromosome"/>
</dbReference>